<dbReference type="AlphaFoldDB" id="A0A238XY75"/>
<evidence type="ECO:0000313" key="2">
    <source>
        <dbReference type="EMBL" id="SNR63383.1"/>
    </source>
</evidence>
<evidence type="ECO:0000313" key="3">
    <source>
        <dbReference type="Proteomes" id="UP000198348"/>
    </source>
</evidence>
<keyword evidence="3" id="KW-1185">Reference proteome</keyword>
<protein>
    <submittedName>
        <fullName evidence="2">SCP-2 sterol transfer family protein</fullName>
    </submittedName>
</protein>
<feature type="domain" description="SCP2" evidence="1">
    <location>
        <begin position="22"/>
        <end position="94"/>
    </location>
</feature>
<sequence length="112" mass="12032">MGTAEKVYKLISRLPETSVAVDDYRTVGAVTRFVIDDRQEVLIDHDGEVVETGRSGDPDITVRLSSTDVIALVAGDLSLTRMVTSGRLVAEGPIFQSIGVVRAIGRLSDEGE</sequence>
<dbReference type="InterPro" id="IPR003033">
    <property type="entry name" value="SCP2_sterol-bd_dom"/>
</dbReference>
<evidence type="ECO:0000259" key="1">
    <source>
        <dbReference type="Pfam" id="PF02036"/>
    </source>
</evidence>
<accession>A0A238XY75</accession>
<name>A0A238XY75_9PSEU</name>
<proteinExistence type="predicted"/>
<dbReference type="RefSeq" id="WP_176439942.1">
    <property type="nucleotide sequence ID" value="NZ_FZNW01000012.1"/>
</dbReference>
<dbReference type="EMBL" id="FZNW01000012">
    <property type="protein sequence ID" value="SNR63383.1"/>
    <property type="molecule type" value="Genomic_DNA"/>
</dbReference>
<dbReference type="InterPro" id="IPR036527">
    <property type="entry name" value="SCP2_sterol-bd_dom_sf"/>
</dbReference>
<dbReference type="Gene3D" id="3.30.1050.10">
    <property type="entry name" value="SCP2 sterol-binding domain"/>
    <property type="match status" value="1"/>
</dbReference>
<dbReference type="Pfam" id="PF02036">
    <property type="entry name" value="SCP2"/>
    <property type="match status" value="1"/>
</dbReference>
<organism evidence="2 3">
    <name type="scientific">Haloechinothrix alba</name>
    <dbReference type="NCBI Taxonomy" id="664784"/>
    <lineage>
        <taxon>Bacteria</taxon>
        <taxon>Bacillati</taxon>
        <taxon>Actinomycetota</taxon>
        <taxon>Actinomycetes</taxon>
        <taxon>Pseudonocardiales</taxon>
        <taxon>Pseudonocardiaceae</taxon>
        <taxon>Haloechinothrix</taxon>
    </lineage>
</organism>
<reference evidence="2 3" key="1">
    <citation type="submission" date="2017-06" db="EMBL/GenBank/DDBJ databases">
        <authorList>
            <person name="Kim H.J."/>
            <person name="Triplett B.A."/>
        </authorList>
    </citation>
    <scope>NUCLEOTIDE SEQUENCE [LARGE SCALE GENOMIC DNA]</scope>
    <source>
        <strain evidence="2 3">DSM 45207</strain>
    </source>
</reference>
<dbReference type="Proteomes" id="UP000198348">
    <property type="component" value="Unassembled WGS sequence"/>
</dbReference>
<gene>
    <name evidence="2" type="ORF">SAMN06265360_112154</name>
</gene>
<dbReference type="SUPFAM" id="SSF55718">
    <property type="entry name" value="SCP-like"/>
    <property type="match status" value="1"/>
</dbReference>